<evidence type="ECO:0000256" key="4">
    <source>
        <dbReference type="ARBA" id="ARBA00022723"/>
    </source>
</evidence>
<reference evidence="11" key="1">
    <citation type="submission" date="2022-06" db="EMBL/GenBank/DDBJ databases">
        <title>Uncovering the hologenomic basis of an extraordinary plant invasion.</title>
        <authorList>
            <person name="Bieker V.C."/>
            <person name="Martin M.D."/>
            <person name="Gilbert T."/>
            <person name="Hodgins K."/>
            <person name="Battlay P."/>
            <person name="Petersen B."/>
            <person name="Wilson J."/>
        </authorList>
    </citation>
    <scope>NUCLEOTIDE SEQUENCE</scope>
    <source>
        <strain evidence="11">AA19_3_7</strain>
        <tissue evidence="11">Leaf</tissue>
    </source>
</reference>
<feature type="compositionally biased region" description="Low complexity" evidence="9">
    <location>
        <begin position="82"/>
        <end position="95"/>
    </location>
</feature>
<evidence type="ECO:0000313" key="12">
    <source>
        <dbReference type="Proteomes" id="UP001206925"/>
    </source>
</evidence>
<keyword evidence="4" id="KW-0479">Metal-binding</keyword>
<dbReference type="GO" id="GO:0061630">
    <property type="term" value="F:ubiquitin protein ligase activity"/>
    <property type="evidence" value="ECO:0007669"/>
    <property type="project" value="UniProtKB-EC"/>
</dbReference>
<evidence type="ECO:0000256" key="5">
    <source>
        <dbReference type="ARBA" id="ARBA00022771"/>
    </source>
</evidence>
<evidence type="ECO:0000256" key="9">
    <source>
        <dbReference type="SAM" id="MobiDB-lite"/>
    </source>
</evidence>
<dbReference type="PROSITE" id="PS50089">
    <property type="entry name" value="ZF_RING_2"/>
    <property type="match status" value="1"/>
</dbReference>
<dbReference type="CDD" id="cd23116">
    <property type="entry name" value="RING-H2_AIRP1-like"/>
    <property type="match status" value="1"/>
</dbReference>
<dbReference type="SUPFAM" id="SSF57850">
    <property type="entry name" value="RING/U-box"/>
    <property type="match status" value="1"/>
</dbReference>
<name>A0AAD5D5C1_AMBAR</name>
<evidence type="ECO:0000256" key="3">
    <source>
        <dbReference type="ARBA" id="ARBA00022679"/>
    </source>
</evidence>
<evidence type="ECO:0000313" key="11">
    <source>
        <dbReference type="EMBL" id="KAI7753307.1"/>
    </source>
</evidence>
<dbReference type="Proteomes" id="UP001206925">
    <property type="component" value="Unassembled WGS sequence"/>
</dbReference>
<keyword evidence="7" id="KW-0862">Zinc</keyword>
<feature type="region of interest" description="Disordered" evidence="9">
    <location>
        <begin position="1"/>
        <end position="35"/>
    </location>
</feature>
<dbReference type="GO" id="GO:0008270">
    <property type="term" value="F:zinc ion binding"/>
    <property type="evidence" value="ECO:0007669"/>
    <property type="project" value="UniProtKB-KW"/>
</dbReference>
<dbReference type="EC" id="2.3.2.27" evidence="2"/>
<keyword evidence="3" id="KW-0808">Transferase</keyword>
<dbReference type="InterPro" id="IPR001841">
    <property type="entry name" value="Znf_RING"/>
</dbReference>
<evidence type="ECO:0000256" key="7">
    <source>
        <dbReference type="ARBA" id="ARBA00022833"/>
    </source>
</evidence>
<evidence type="ECO:0000256" key="2">
    <source>
        <dbReference type="ARBA" id="ARBA00012483"/>
    </source>
</evidence>
<comment type="catalytic activity">
    <reaction evidence="1">
        <text>S-ubiquitinyl-[E2 ubiquitin-conjugating enzyme]-L-cysteine + [acceptor protein]-L-lysine = [E2 ubiquitin-conjugating enzyme]-L-cysteine + N(6)-ubiquitinyl-[acceptor protein]-L-lysine.</text>
        <dbReference type="EC" id="2.3.2.27"/>
    </reaction>
</comment>
<evidence type="ECO:0000256" key="8">
    <source>
        <dbReference type="PROSITE-ProRule" id="PRU00175"/>
    </source>
</evidence>
<keyword evidence="5 8" id="KW-0863">Zinc-finger</keyword>
<feature type="compositionally biased region" description="Basic and acidic residues" evidence="9">
    <location>
        <begin position="97"/>
        <end position="108"/>
    </location>
</feature>
<dbReference type="Gene3D" id="3.30.40.10">
    <property type="entry name" value="Zinc/RING finger domain, C3HC4 (zinc finger)"/>
    <property type="match status" value="1"/>
</dbReference>
<gene>
    <name evidence="11" type="ORF">M8C21_020128</name>
</gene>
<organism evidence="11 12">
    <name type="scientific">Ambrosia artemisiifolia</name>
    <name type="common">Common ragweed</name>
    <dbReference type="NCBI Taxonomy" id="4212"/>
    <lineage>
        <taxon>Eukaryota</taxon>
        <taxon>Viridiplantae</taxon>
        <taxon>Streptophyta</taxon>
        <taxon>Embryophyta</taxon>
        <taxon>Tracheophyta</taxon>
        <taxon>Spermatophyta</taxon>
        <taxon>Magnoliopsida</taxon>
        <taxon>eudicotyledons</taxon>
        <taxon>Gunneridae</taxon>
        <taxon>Pentapetalae</taxon>
        <taxon>asterids</taxon>
        <taxon>campanulids</taxon>
        <taxon>Asterales</taxon>
        <taxon>Asteraceae</taxon>
        <taxon>Asteroideae</taxon>
        <taxon>Heliantheae alliance</taxon>
        <taxon>Heliantheae</taxon>
        <taxon>Ambrosia</taxon>
    </lineage>
</organism>
<proteinExistence type="predicted"/>
<dbReference type="EMBL" id="JAMZMK010005475">
    <property type="protein sequence ID" value="KAI7753307.1"/>
    <property type="molecule type" value="Genomic_DNA"/>
</dbReference>
<comment type="caution">
    <text evidence="11">The sequence shown here is derived from an EMBL/GenBank/DDBJ whole genome shotgun (WGS) entry which is preliminary data.</text>
</comment>
<dbReference type="InterPro" id="IPR013083">
    <property type="entry name" value="Znf_RING/FYVE/PHD"/>
</dbReference>
<evidence type="ECO:0000256" key="6">
    <source>
        <dbReference type="ARBA" id="ARBA00022786"/>
    </source>
</evidence>
<dbReference type="SMART" id="SM00184">
    <property type="entry name" value="RING"/>
    <property type="match status" value="1"/>
</dbReference>
<protein>
    <recommendedName>
        <fullName evidence="2">RING-type E3 ubiquitin transferase</fullName>
        <ecNumber evidence="2">2.3.2.27</ecNumber>
    </recommendedName>
</protein>
<dbReference type="Pfam" id="PF13639">
    <property type="entry name" value="zf-RING_2"/>
    <property type="match status" value="1"/>
</dbReference>
<feature type="compositionally biased region" description="Acidic residues" evidence="9">
    <location>
        <begin position="14"/>
        <end position="26"/>
    </location>
</feature>
<evidence type="ECO:0000259" key="10">
    <source>
        <dbReference type="PROSITE" id="PS50089"/>
    </source>
</evidence>
<dbReference type="PANTHER" id="PTHR46463">
    <property type="entry name" value="ZINC FINGER, RING/FYVE/PHD-TYPE"/>
    <property type="match status" value="1"/>
</dbReference>
<feature type="domain" description="RING-type" evidence="10">
    <location>
        <begin position="159"/>
        <end position="200"/>
    </location>
</feature>
<keyword evidence="12" id="KW-1185">Reference proteome</keyword>
<dbReference type="AlphaFoldDB" id="A0AAD5D5C1"/>
<dbReference type="PANTHER" id="PTHR46463:SF38">
    <property type="entry name" value="RING_U-BOX SUPERFAMILY PROTEIN-RELATED"/>
    <property type="match status" value="1"/>
</dbReference>
<keyword evidence="6" id="KW-0833">Ubl conjugation pathway</keyword>
<sequence>MMGSLCSCFRSPEPDDESVDSDDNEQIQDSGTAVSRNAQDNFTLFLQNLTNKCEAVLGRRGTETSSWFYQGQSSSQPAIAEIGSSGSSSSGSGISLMRHDKGSNRSRVEPEEFFESNNILSIPSEEGSKKYHSEIPPMVAFDKVKSNVNTISIDDDDVCPICLEEYTIENPRIITKCSHHYHLSCIYEWNERSETCPVCSKLMVFEEMA</sequence>
<feature type="region of interest" description="Disordered" evidence="9">
    <location>
        <begin position="78"/>
        <end position="108"/>
    </location>
</feature>
<evidence type="ECO:0000256" key="1">
    <source>
        <dbReference type="ARBA" id="ARBA00000900"/>
    </source>
</evidence>
<accession>A0AAD5D5C1</accession>